<dbReference type="Proteomes" id="UP000271374">
    <property type="component" value="Unassembled WGS sequence"/>
</dbReference>
<dbReference type="InterPro" id="IPR013216">
    <property type="entry name" value="Methyltransf_11"/>
</dbReference>
<dbReference type="CDD" id="cd02440">
    <property type="entry name" value="AdoMet_MTases"/>
    <property type="match status" value="1"/>
</dbReference>
<feature type="domain" description="Methyltransferase type 11" evidence="1">
    <location>
        <begin position="53"/>
        <end position="144"/>
    </location>
</feature>
<sequence length="227" mass="26059">MTSFEWSKEAEKLWNKRANFWNSKSQEMWESGSRKDILPFFQQYVEKPAVVCDLGCGDGYGSYKLRQADYNVTGVDVSEEMIQKANSLFSSPTSKFLKGDIRELAFEENQFDAVLAINSLEWTESPLKVILEMKRIVKANGKACVAILGPTAGPRENSFRRLYGEDVICNTMMPWEFVHLAEENGWKKLDEFWVYKKDSETLPKGSISVQMKEALSFISVFMLENIK</sequence>
<dbReference type="SUPFAM" id="SSF53335">
    <property type="entry name" value="S-adenosyl-L-methionine-dependent methyltransferases"/>
    <property type="match status" value="1"/>
</dbReference>
<dbReference type="OrthoDB" id="5522265at2"/>
<dbReference type="RefSeq" id="WP_126409016.1">
    <property type="nucleotide sequence ID" value="NZ_RXNT01000009.1"/>
</dbReference>
<dbReference type="AlphaFoldDB" id="A0A3S0LB25"/>
<keyword evidence="2" id="KW-0489">Methyltransferase</keyword>
<organism evidence="2 3">
    <name type="scientific">Bacillus yapensis</name>
    <dbReference type="NCBI Taxonomy" id="2492960"/>
    <lineage>
        <taxon>Bacteria</taxon>
        <taxon>Bacillati</taxon>
        <taxon>Bacillota</taxon>
        <taxon>Bacilli</taxon>
        <taxon>Bacillales</taxon>
        <taxon>Bacillaceae</taxon>
        <taxon>Bacillus</taxon>
    </lineage>
</organism>
<accession>A0A3S0LB25</accession>
<dbReference type="EMBL" id="RXNT01000009">
    <property type="protein sequence ID" value="RTR31127.1"/>
    <property type="molecule type" value="Genomic_DNA"/>
</dbReference>
<keyword evidence="3" id="KW-1185">Reference proteome</keyword>
<gene>
    <name evidence="2" type="ORF">EKG37_12615</name>
</gene>
<evidence type="ECO:0000313" key="2">
    <source>
        <dbReference type="EMBL" id="RTR31127.1"/>
    </source>
</evidence>
<dbReference type="GO" id="GO:0008757">
    <property type="term" value="F:S-adenosylmethionine-dependent methyltransferase activity"/>
    <property type="evidence" value="ECO:0007669"/>
    <property type="project" value="InterPro"/>
</dbReference>
<evidence type="ECO:0000259" key="1">
    <source>
        <dbReference type="Pfam" id="PF08241"/>
    </source>
</evidence>
<name>A0A3S0LB25_9BACI</name>
<reference evidence="2 3" key="1">
    <citation type="submission" date="2018-12" db="EMBL/GenBank/DDBJ databases">
        <title>Bacillus yapensis draft genome sequence.</title>
        <authorList>
            <person name="Yu L."/>
            <person name="Xu X."/>
            <person name="Tang X."/>
        </authorList>
    </citation>
    <scope>NUCLEOTIDE SEQUENCE [LARGE SCALE GENOMIC DNA]</scope>
    <source>
        <strain evidence="2 3">XXST-01</strain>
    </source>
</reference>
<dbReference type="PANTHER" id="PTHR43861">
    <property type="entry name" value="TRANS-ACONITATE 2-METHYLTRANSFERASE-RELATED"/>
    <property type="match status" value="1"/>
</dbReference>
<evidence type="ECO:0000313" key="3">
    <source>
        <dbReference type="Proteomes" id="UP000271374"/>
    </source>
</evidence>
<keyword evidence="2" id="KW-0808">Transferase</keyword>
<dbReference type="GO" id="GO:0032259">
    <property type="term" value="P:methylation"/>
    <property type="evidence" value="ECO:0007669"/>
    <property type="project" value="UniProtKB-KW"/>
</dbReference>
<proteinExistence type="predicted"/>
<dbReference type="InterPro" id="IPR029063">
    <property type="entry name" value="SAM-dependent_MTases_sf"/>
</dbReference>
<dbReference type="Gene3D" id="3.40.50.150">
    <property type="entry name" value="Vaccinia Virus protein VP39"/>
    <property type="match status" value="1"/>
</dbReference>
<comment type="caution">
    <text evidence="2">The sequence shown here is derived from an EMBL/GenBank/DDBJ whole genome shotgun (WGS) entry which is preliminary data.</text>
</comment>
<dbReference type="PANTHER" id="PTHR43861:SF1">
    <property type="entry name" value="TRANS-ACONITATE 2-METHYLTRANSFERASE"/>
    <property type="match status" value="1"/>
</dbReference>
<dbReference type="Pfam" id="PF08241">
    <property type="entry name" value="Methyltransf_11"/>
    <property type="match status" value="1"/>
</dbReference>
<protein>
    <submittedName>
        <fullName evidence="2">Class I SAM-dependent methyltransferase</fullName>
    </submittedName>
</protein>